<keyword evidence="2" id="KW-1185">Reference proteome</keyword>
<organism evidence="1 2">
    <name type="scientific">Caerostris extrusa</name>
    <name type="common">Bark spider</name>
    <name type="synonym">Caerostris bankana</name>
    <dbReference type="NCBI Taxonomy" id="172846"/>
    <lineage>
        <taxon>Eukaryota</taxon>
        <taxon>Metazoa</taxon>
        <taxon>Ecdysozoa</taxon>
        <taxon>Arthropoda</taxon>
        <taxon>Chelicerata</taxon>
        <taxon>Arachnida</taxon>
        <taxon>Araneae</taxon>
        <taxon>Araneomorphae</taxon>
        <taxon>Entelegynae</taxon>
        <taxon>Araneoidea</taxon>
        <taxon>Araneidae</taxon>
        <taxon>Caerostris</taxon>
    </lineage>
</organism>
<gene>
    <name evidence="1" type="ORF">CEXT_148361</name>
</gene>
<reference evidence="1 2" key="1">
    <citation type="submission" date="2021-06" db="EMBL/GenBank/DDBJ databases">
        <title>Caerostris extrusa draft genome.</title>
        <authorList>
            <person name="Kono N."/>
            <person name="Arakawa K."/>
        </authorList>
    </citation>
    <scope>NUCLEOTIDE SEQUENCE [LARGE SCALE GENOMIC DNA]</scope>
</reference>
<proteinExistence type="predicted"/>
<comment type="caution">
    <text evidence="1">The sequence shown here is derived from an EMBL/GenBank/DDBJ whole genome shotgun (WGS) entry which is preliminary data.</text>
</comment>
<protein>
    <submittedName>
        <fullName evidence="1">Uncharacterized protein</fullName>
    </submittedName>
</protein>
<evidence type="ECO:0000313" key="2">
    <source>
        <dbReference type="Proteomes" id="UP001054945"/>
    </source>
</evidence>
<sequence>MGHRWKRYGSNGIIAGNSMIANGIIGGHGMIGNGVIAGNGMLGNGIIAGNGMLGNGIIGGHGMLGNGVIVGNGMLGNGVIAGNGMLGNGIIGGHGIAARPMSIGELIKPAFNSEFEAIAVSLTHLNVCPSLSEQFAIFSDSQSEFLAVANDCQAPSSLSVMECRSLLRDYMKNIKGLFCSGSFPL</sequence>
<accession>A0AAV4V973</accession>
<dbReference type="EMBL" id="BPLR01014118">
    <property type="protein sequence ID" value="GIY66449.1"/>
    <property type="molecule type" value="Genomic_DNA"/>
</dbReference>
<evidence type="ECO:0000313" key="1">
    <source>
        <dbReference type="EMBL" id="GIY66449.1"/>
    </source>
</evidence>
<dbReference type="AlphaFoldDB" id="A0AAV4V973"/>
<dbReference type="Proteomes" id="UP001054945">
    <property type="component" value="Unassembled WGS sequence"/>
</dbReference>
<name>A0AAV4V973_CAEEX</name>